<dbReference type="InterPro" id="IPR006148">
    <property type="entry name" value="Glc/Gal-6P_isomerase"/>
</dbReference>
<dbReference type="InterPro" id="IPR037171">
    <property type="entry name" value="NagB/RpiA_transferase-like"/>
</dbReference>
<dbReference type="Gene3D" id="3.40.50.1360">
    <property type="match status" value="1"/>
</dbReference>
<evidence type="ECO:0000256" key="4">
    <source>
        <dbReference type="ARBA" id="ARBA00010662"/>
    </source>
</evidence>
<dbReference type="Pfam" id="PF01182">
    <property type="entry name" value="Glucosamine_iso"/>
    <property type="match status" value="1"/>
</dbReference>
<evidence type="ECO:0000256" key="1">
    <source>
        <dbReference type="ARBA" id="ARBA00000832"/>
    </source>
</evidence>
<dbReference type="PANTHER" id="PTHR11054">
    <property type="entry name" value="6-PHOSPHOGLUCONOLACTONASE"/>
    <property type="match status" value="1"/>
</dbReference>
<comment type="catalytic activity">
    <reaction evidence="1 7">
        <text>6-phospho-D-glucono-1,5-lactone + H2O = 6-phospho-D-gluconate + H(+)</text>
        <dbReference type="Rhea" id="RHEA:12556"/>
        <dbReference type="ChEBI" id="CHEBI:15377"/>
        <dbReference type="ChEBI" id="CHEBI:15378"/>
        <dbReference type="ChEBI" id="CHEBI:57955"/>
        <dbReference type="ChEBI" id="CHEBI:58759"/>
        <dbReference type="EC" id="3.1.1.31"/>
    </reaction>
</comment>
<dbReference type="PANTHER" id="PTHR11054:SF0">
    <property type="entry name" value="6-PHOSPHOGLUCONOLACTONASE"/>
    <property type="match status" value="1"/>
</dbReference>
<dbReference type="GO" id="GO:0005975">
    <property type="term" value="P:carbohydrate metabolic process"/>
    <property type="evidence" value="ECO:0007669"/>
    <property type="project" value="UniProtKB-UniRule"/>
</dbReference>
<organism evidence="9 10">
    <name type="scientific">Sandarakinorhabdus fusca</name>
    <dbReference type="NCBI Taxonomy" id="1439888"/>
    <lineage>
        <taxon>Bacteria</taxon>
        <taxon>Pseudomonadati</taxon>
        <taxon>Pseudomonadota</taxon>
        <taxon>Alphaproteobacteria</taxon>
        <taxon>Sphingomonadales</taxon>
        <taxon>Sphingosinicellaceae</taxon>
        <taxon>Sandarakinorhabdus</taxon>
    </lineage>
</organism>
<dbReference type="SUPFAM" id="SSF100950">
    <property type="entry name" value="NagB/RpiA/CoA transferase-like"/>
    <property type="match status" value="1"/>
</dbReference>
<comment type="caution">
    <text evidence="9">The sequence shown here is derived from an EMBL/GenBank/DDBJ whole genome shotgun (WGS) entry which is preliminary data.</text>
</comment>
<evidence type="ECO:0000256" key="3">
    <source>
        <dbReference type="ARBA" id="ARBA00004961"/>
    </source>
</evidence>
<dbReference type="EC" id="3.1.1.31" evidence="5 7"/>
<dbReference type="InterPro" id="IPR005900">
    <property type="entry name" value="6-phosphogluconolactonase_DevB"/>
</dbReference>
<accession>A0A7C9GQ85</accession>
<reference evidence="9 10" key="1">
    <citation type="submission" date="2019-09" db="EMBL/GenBank/DDBJ databases">
        <title>Polymorphobacter sp. isolated from a lake in China.</title>
        <authorList>
            <person name="Liu Z."/>
        </authorList>
    </citation>
    <scope>NUCLEOTIDE SEQUENCE [LARGE SCALE GENOMIC DNA]</scope>
    <source>
        <strain evidence="9 10">D40P</strain>
    </source>
</reference>
<dbReference type="RefSeq" id="WP_152578675.1">
    <property type="nucleotide sequence ID" value="NZ_JAATJI010000001.1"/>
</dbReference>
<dbReference type="NCBIfam" id="TIGR01198">
    <property type="entry name" value="pgl"/>
    <property type="match status" value="1"/>
</dbReference>
<evidence type="ECO:0000256" key="6">
    <source>
        <dbReference type="ARBA" id="ARBA00020337"/>
    </source>
</evidence>
<protein>
    <recommendedName>
        <fullName evidence="6 7">6-phosphogluconolactonase</fullName>
        <shortName evidence="7">6PGL</shortName>
        <ecNumber evidence="5 7">3.1.1.31</ecNumber>
    </recommendedName>
</protein>
<gene>
    <name evidence="7 9" type="primary">pgl</name>
    <name evidence="9" type="ORF">F3168_13190</name>
</gene>
<dbReference type="Proteomes" id="UP000481327">
    <property type="component" value="Unassembled WGS sequence"/>
</dbReference>
<evidence type="ECO:0000313" key="10">
    <source>
        <dbReference type="Proteomes" id="UP000481327"/>
    </source>
</evidence>
<dbReference type="EMBL" id="WIOL01000005">
    <property type="protein sequence ID" value="MQT18212.1"/>
    <property type="molecule type" value="Genomic_DNA"/>
</dbReference>
<dbReference type="GO" id="GO:0006098">
    <property type="term" value="P:pentose-phosphate shunt"/>
    <property type="evidence" value="ECO:0007669"/>
    <property type="project" value="UniProtKB-UniPathway"/>
</dbReference>
<dbReference type="CDD" id="cd01400">
    <property type="entry name" value="6PGL"/>
    <property type="match status" value="1"/>
</dbReference>
<comment type="similarity">
    <text evidence="4 7">Belongs to the glucosamine/galactosamine-6-phosphate isomerase family. 6-phosphogluconolactonase subfamily.</text>
</comment>
<dbReference type="GO" id="GO:0017057">
    <property type="term" value="F:6-phosphogluconolactonase activity"/>
    <property type="evidence" value="ECO:0007669"/>
    <property type="project" value="UniProtKB-UniRule"/>
</dbReference>
<dbReference type="UniPathway" id="UPA00115">
    <property type="reaction ID" value="UER00409"/>
</dbReference>
<evidence type="ECO:0000256" key="5">
    <source>
        <dbReference type="ARBA" id="ARBA00013198"/>
    </source>
</evidence>
<name>A0A7C9GQ85_9SPHN</name>
<evidence type="ECO:0000259" key="8">
    <source>
        <dbReference type="Pfam" id="PF01182"/>
    </source>
</evidence>
<comment type="pathway">
    <text evidence="3 7">Carbohydrate degradation; pentose phosphate pathway; D-ribulose 5-phosphate from D-glucose 6-phosphate (oxidative stage): step 2/3.</text>
</comment>
<dbReference type="InterPro" id="IPR039104">
    <property type="entry name" value="6PGL"/>
</dbReference>
<comment type="function">
    <text evidence="2 7">Hydrolysis of 6-phosphogluconolactone to 6-phosphogluconate.</text>
</comment>
<sequence>MIEAEWWDYDDATELAEAVAGDVGFIIEQALEARGRAIVAFPGGETPKPALELLAARKIEWADVTIVPTDDRLVPPTDPRSNVGMLAKMFLPRRARVVPLCAGETDPQVAGHAADERLAALEWPLDLAWLGVGADGHVASIFPGPDYDGAINGPRIRRAMGVRPDPMPANMPVNRVTLTKSALASARVVTLVLTGTDKRKLVEKAIKDGAASQLPIGRLLADLEMDIDIHWCA</sequence>
<evidence type="ECO:0000313" key="9">
    <source>
        <dbReference type="EMBL" id="MQT18212.1"/>
    </source>
</evidence>
<proteinExistence type="inferred from homology"/>
<evidence type="ECO:0000256" key="7">
    <source>
        <dbReference type="RuleBase" id="RU365095"/>
    </source>
</evidence>
<keyword evidence="7 9" id="KW-0378">Hydrolase</keyword>
<evidence type="ECO:0000256" key="2">
    <source>
        <dbReference type="ARBA" id="ARBA00002681"/>
    </source>
</evidence>
<dbReference type="OrthoDB" id="9810967at2"/>
<dbReference type="AlphaFoldDB" id="A0A7C9GQ85"/>
<keyword evidence="10" id="KW-1185">Reference proteome</keyword>
<feature type="domain" description="Glucosamine/galactosamine-6-phosphate isomerase" evidence="8">
    <location>
        <begin position="11"/>
        <end position="219"/>
    </location>
</feature>